<dbReference type="EMBL" id="AP028216">
    <property type="protein sequence ID" value="BEI93519.1"/>
    <property type="molecule type" value="Genomic_DNA"/>
</dbReference>
<feature type="compositionally biased region" description="Low complexity" evidence="1">
    <location>
        <begin position="18"/>
        <end position="28"/>
    </location>
</feature>
<reference evidence="2" key="1">
    <citation type="journal article" date="2023" name="BMC Genomics">
        <title>Chromosome-level genome assemblies of Cutaneotrichosporon spp. (Trichosporonales, Basidiomycota) reveal imbalanced evolution between nucleotide sequences and chromosome synteny.</title>
        <authorList>
            <person name="Kobayashi Y."/>
            <person name="Kayamori A."/>
            <person name="Aoki K."/>
            <person name="Shiwa Y."/>
            <person name="Matsutani M."/>
            <person name="Fujita N."/>
            <person name="Sugita T."/>
            <person name="Iwasaki W."/>
            <person name="Tanaka N."/>
            <person name="Takashima M."/>
        </authorList>
    </citation>
    <scope>NUCLEOTIDE SEQUENCE</scope>
    <source>
        <strain evidence="2">HIS019</strain>
    </source>
</reference>
<evidence type="ECO:0000313" key="3">
    <source>
        <dbReference type="Proteomes" id="UP001233271"/>
    </source>
</evidence>
<dbReference type="Proteomes" id="UP001233271">
    <property type="component" value="Chromosome 5"/>
</dbReference>
<keyword evidence="3" id="KW-1185">Reference proteome</keyword>
<evidence type="ECO:0000256" key="1">
    <source>
        <dbReference type="SAM" id="MobiDB-lite"/>
    </source>
</evidence>
<dbReference type="AlphaFoldDB" id="A0AA48L7R1"/>
<dbReference type="KEGG" id="ccac:CcaHIS019_0511470"/>
<sequence>MALSTGLGEPKNAPPEAPEATATTTATASGECGDDFKRPHVDVEHRRDRFASQHAACHPAKAMVTCIQDDAELNATGTFKAPGSFEDVGYTHTPDANLGEPIEDGCDGW</sequence>
<evidence type="ECO:0000313" key="2">
    <source>
        <dbReference type="EMBL" id="BEI93519.1"/>
    </source>
</evidence>
<dbReference type="GeneID" id="85497389"/>
<proteinExistence type="predicted"/>
<protein>
    <submittedName>
        <fullName evidence="2">Uncharacterized protein</fullName>
    </submittedName>
</protein>
<feature type="region of interest" description="Disordered" evidence="1">
    <location>
        <begin position="1"/>
        <end position="39"/>
    </location>
</feature>
<organism evidence="2 3">
    <name type="scientific">Cutaneotrichosporon cavernicola</name>
    <dbReference type="NCBI Taxonomy" id="279322"/>
    <lineage>
        <taxon>Eukaryota</taxon>
        <taxon>Fungi</taxon>
        <taxon>Dikarya</taxon>
        <taxon>Basidiomycota</taxon>
        <taxon>Agaricomycotina</taxon>
        <taxon>Tremellomycetes</taxon>
        <taxon>Trichosporonales</taxon>
        <taxon>Trichosporonaceae</taxon>
        <taxon>Cutaneotrichosporon</taxon>
    </lineage>
</organism>
<gene>
    <name evidence="2" type="ORF">CcaverHIS019_0511470</name>
</gene>
<accession>A0AA48L7R1</accession>
<dbReference type="RefSeq" id="XP_060458784.1">
    <property type="nucleotide sequence ID" value="XM_060602385.1"/>
</dbReference>
<name>A0AA48L7R1_9TREE</name>